<dbReference type="EMBL" id="KX859083">
    <property type="protein sequence ID" value="ARX71929.1"/>
    <property type="molecule type" value="Genomic_DNA"/>
</dbReference>
<proteinExistence type="predicted"/>
<evidence type="ECO:0000313" key="1">
    <source>
        <dbReference type="EMBL" id="ARX71929.1"/>
    </source>
</evidence>
<organism evidence="1">
    <name type="scientific">Erinnyis ello granulovirus</name>
    <dbReference type="NCBI Taxonomy" id="307444"/>
    <lineage>
        <taxon>Viruses</taxon>
        <taxon>Viruses incertae sedis</taxon>
        <taxon>Naldaviricetes</taxon>
        <taxon>Lefavirales</taxon>
        <taxon>Baculoviridae</taxon>
        <taxon>Betabaculovirus</taxon>
        <taxon>Betabaculovirus erellonis</taxon>
    </lineage>
</organism>
<name>A0A288WIA8_9BBAC</name>
<gene>
    <name evidence="1" type="ORF">EREL_070</name>
</gene>
<protein>
    <submittedName>
        <fullName evidence="1">Uncharacterized protein</fullName>
    </submittedName>
</protein>
<reference evidence="1" key="1">
    <citation type="submission" date="2016-09" db="EMBL/GenBank/DDBJ databases">
        <title>Genome-wide Diversity of Wild Populations of Erinnyis ello granulovirus (ErelGV).</title>
        <authorList>
            <person name="Brito A.F."/>
            <person name="Melo F.L."/>
            <person name="Ardisson-Araujo D.M.P."/>
            <person name="Sihler W."/>
            <person name="Souza M.L."/>
            <person name="Ribeiro B.M."/>
        </authorList>
    </citation>
    <scope>NUCLEOTIDE SEQUENCE</scope>
    <source>
        <strain evidence="1">ErelGV-AC</strain>
    </source>
</reference>
<accession>A0A288WIA8</accession>
<sequence length="50" mass="5757">MCVRKGRNKTIELSNEFTCYICGEPCIITDISDFGLWTFCRPVFCNQCVT</sequence>